<dbReference type="EMBL" id="CM047591">
    <property type="protein sequence ID" value="KAI9918367.1"/>
    <property type="molecule type" value="Genomic_DNA"/>
</dbReference>
<accession>A0ACC0WHZ2</accession>
<proteinExistence type="predicted"/>
<gene>
    <name evidence="1" type="ORF">PsorP6_011364</name>
</gene>
<sequence>MLHGPVVRRVGSVRRASTRPNWLEQNCGPVPVCPQVHDAETSDMMRAGHALQVASATLLDAKAQCGTIHSTCLSEFHVLTPDTSAETEKVKELQGTQHEAVERIEEAVRTHDVRFRPSCVMPAVKLSSFALVGDSRSSTSFMTGTKMGLSEFYNDQIRELYARNRDAVACKELLKALRDQEQAFVDTHAPDMATATKNGFDPVATAAKMAVQVLARVAKAL</sequence>
<reference evidence="1 2" key="1">
    <citation type="journal article" date="2022" name="bioRxiv">
        <title>The genome of the oomycete Peronosclerospora sorghi, a cosmopolitan pathogen of maize and sorghum, is inflated with dispersed pseudogenes.</title>
        <authorList>
            <person name="Fletcher K."/>
            <person name="Martin F."/>
            <person name="Isakeit T."/>
            <person name="Cavanaugh K."/>
            <person name="Magill C."/>
            <person name="Michelmore R."/>
        </authorList>
    </citation>
    <scope>NUCLEOTIDE SEQUENCE [LARGE SCALE GENOMIC DNA]</scope>
    <source>
        <strain evidence="1">P6</strain>
    </source>
</reference>
<comment type="caution">
    <text evidence="1">The sequence shown here is derived from an EMBL/GenBank/DDBJ whole genome shotgun (WGS) entry which is preliminary data.</text>
</comment>
<keyword evidence="2" id="KW-1185">Reference proteome</keyword>
<organism evidence="1 2">
    <name type="scientific">Peronosclerospora sorghi</name>
    <dbReference type="NCBI Taxonomy" id="230839"/>
    <lineage>
        <taxon>Eukaryota</taxon>
        <taxon>Sar</taxon>
        <taxon>Stramenopiles</taxon>
        <taxon>Oomycota</taxon>
        <taxon>Peronosporomycetes</taxon>
        <taxon>Peronosporales</taxon>
        <taxon>Peronosporaceae</taxon>
        <taxon>Peronosclerospora</taxon>
    </lineage>
</organism>
<protein>
    <submittedName>
        <fullName evidence="1">Uncharacterized protein</fullName>
    </submittedName>
</protein>
<evidence type="ECO:0000313" key="1">
    <source>
        <dbReference type="EMBL" id="KAI9918367.1"/>
    </source>
</evidence>
<evidence type="ECO:0000313" key="2">
    <source>
        <dbReference type="Proteomes" id="UP001163321"/>
    </source>
</evidence>
<name>A0ACC0WHZ2_9STRA</name>
<dbReference type="Proteomes" id="UP001163321">
    <property type="component" value="Chromosome 12"/>
</dbReference>